<keyword evidence="1" id="KW-0732">Signal</keyword>
<name>A0A1G4VSY3_9MYCO</name>
<reference evidence="3" key="1">
    <citation type="submission" date="2016-10" db="EMBL/GenBank/DDBJ databases">
        <authorList>
            <person name="Varghese N."/>
            <person name="Submissions S."/>
        </authorList>
    </citation>
    <scope>NUCLEOTIDE SEQUENCE [LARGE SCALE GENOMIC DNA]</scope>
    <source>
        <strain evidence="3">UNC267MFSha1.1M11</strain>
    </source>
</reference>
<dbReference type="InterPro" id="IPR036249">
    <property type="entry name" value="Thioredoxin-like_sf"/>
</dbReference>
<dbReference type="Gene3D" id="3.40.30.10">
    <property type="entry name" value="Glutaredoxin"/>
    <property type="match status" value="1"/>
</dbReference>
<proteinExistence type="predicted"/>
<accession>A0A1G4VSY3</accession>
<evidence type="ECO:0000313" key="2">
    <source>
        <dbReference type="EMBL" id="SCX11454.1"/>
    </source>
</evidence>
<dbReference type="EMBL" id="FMUB01000003">
    <property type="protein sequence ID" value="SCX11454.1"/>
    <property type="molecule type" value="Genomic_DNA"/>
</dbReference>
<dbReference type="SUPFAM" id="SSF52833">
    <property type="entry name" value="Thioredoxin-like"/>
    <property type="match status" value="1"/>
</dbReference>
<gene>
    <name evidence="2" type="ORF">SAMN02799620_01568</name>
</gene>
<dbReference type="AlphaFoldDB" id="A0A1G4VSY3"/>
<dbReference type="RefSeq" id="WP_090355311.1">
    <property type="nucleotide sequence ID" value="NZ_FMUB01000003.1"/>
</dbReference>
<feature type="chain" id="PRO_5011660154" evidence="1">
    <location>
        <begin position="24"/>
        <end position="210"/>
    </location>
</feature>
<evidence type="ECO:0000313" key="3">
    <source>
        <dbReference type="Proteomes" id="UP000199707"/>
    </source>
</evidence>
<sequence>MKVRVVLGLVLTLLMLFPGVSSASVAAPSGDVVAIGDPDAVGQIDLYVDPLCPYSGKMIRSQGAEIGRRIEDGSLRVNLRFVNFLEKYSASGTYDARAIGAVFVVAGQSQSSDVTWRFVQQIFSAEQQPHEGGATDLSNDQLAGLAASVGAPGSAVDQIRVGVFLGYDPQAIAASNLAVLHTFPEPGVPTVVLGGEPLDGESDWLARLPG</sequence>
<feature type="signal peptide" evidence="1">
    <location>
        <begin position="1"/>
        <end position="23"/>
    </location>
</feature>
<organism evidence="2 3">
    <name type="scientific">Mycolicibacterium fluoranthenivorans</name>
    <dbReference type="NCBI Taxonomy" id="258505"/>
    <lineage>
        <taxon>Bacteria</taxon>
        <taxon>Bacillati</taxon>
        <taxon>Actinomycetota</taxon>
        <taxon>Actinomycetes</taxon>
        <taxon>Mycobacteriales</taxon>
        <taxon>Mycobacteriaceae</taxon>
        <taxon>Mycolicibacterium</taxon>
    </lineage>
</organism>
<dbReference type="Proteomes" id="UP000199707">
    <property type="component" value="Unassembled WGS sequence"/>
</dbReference>
<evidence type="ECO:0000256" key="1">
    <source>
        <dbReference type="SAM" id="SignalP"/>
    </source>
</evidence>
<protein>
    <submittedName>
        <fullName evidence="2">Thioredoxin</fullName>
    </submittedName>
</protein>
<dbReference type="STRING" id="1502745.SAMN02799620_01568"/>